<keyword evidence="2 6" id="KW-0812">Transmembrane</keyword>
<protein>
    <recommendedName>
        <fullName evidence="10">G-protein coupled receptor Mth-like 1</fullName>
    </recommendedName>
</protein>
<dbReference type="Gene3D" id="1.20.1070.10">
    <property type="entry name" value="Rhodopsin 7-helix transmembrane proteins"/>
    <property type="match status" value="1"/>
</dbReference>
<accession>A0A8J6HPK9</accession>
<feature type="signal peptide" evidence="7">
    <location>
        <begin position="1"/>
        <end position="16"/>
    </location>
</feature>
<evidence type="ECO:0000256" key="7">
    <source>
        <dbReference type="SAM" id="SignalP"/>
    </source>
</evidence>
<dbReference type="AlphaFoldDB" id="A0A8J6HPK9"/>
<feature type="region of interest" description="Disordered" evidence="5">
    <location>
        <begin position="634"/>
        <end position="675"/>
    </location>
</feature>
<name>A0A8J6HPK9_TENMO</name>
<dbReference type="GO" id="GO:0004930">
    <property type="term" value="F:G protein-coupled receptor activity"/>
    <property type="evidence" value="ECO:0007669"/>
    <property type="project" value="InterPro"/>
</dbReference>
<dbReference type="InterPro" id="IPR000832">
    <property type="entry name" value="GPCR_2_secretin-like"/>
</dbReference>
<sequence>MHFLFLAAFFWLNTMCFNIWWTFRNHNTISQLEWPPIKITRRPYKWLADEVMNNQQAHMGRGSLPSRSHKGGGTVIRRMDARKRLRFFEGPFPFLSGLIGSGWSGGSRRVAGVNERPFVSGRAVTSKYTPIEHHELRDTINVAVSNYDEDLRKSRELERRVEVEVGVIVGGLTTSLCERRDEFRQKWTGRGLITKNYSDEEREERRIYRRICLGAIVNIPRSQTGAGGFPRRDRTTGGAPGAADKIPEPTTFINSRTSGDSSRRLHRDHSNLEQWKTIIHDYVIWPGPASRDLRPQSVEKSQERCRLRLYEIYAWGLPLIIAGTAAILDSVPESSDFLRPKFGVNTCWFYGQKFKMRFRAVRDVRPLYNILPAARPPEESKAAIVNGPSRVQSNAQTAGRSRFCVHLIRAATCPHQNDAHREPSIRQRELPCRLLLAIMQKHIFVTELSGSASHRQITVLETLIVDGTRTRNRGTIAGPREIPPSIVRGSDDSHGLIATESEGGPSQRWFVAGNMEILTFFYGPVGVLLMINLALFALTARELTCGLWKRELVKSTSERAALGRVCMKLVVVMGVSWIADVLSWIVGGPQELWYLTDLINCFQGVFIFIVVGCQPQVLSAVKRLWCFRKHRANGTAGTTNHHSSSSQGMPSMGDTVTNHSVTNNTTKSIPLETSC</sequence>
<keyword evidence="4 6" id="KW-0472">Membrane</keyword>
<organism evidence="8 9">
    <name type="scientific">Tenebrio molitor</name>
    <name type="common">Yellow mealworm beetle</name>
    <dbReference type="NCBI Taxonomy" id="7067"/>
    <lineage>
        <taxon>Eukaryota</taxon>
        <taxon>Metazoa</taxon>
        <taxon>Ecdysozoa</taxon>
        <taxon>Arthropoda</taxon>
        <taxon>Hexapoda</taxon>
        <taxon>Insecta</taxon>
        <taxon>Pterygota</taxon>
        <taxon>Neoptera</taxon>
        <taxon>Endopterygota</taxon>
        <taxon>Coleoptera</taxon>
        <taxon>Polyphaga</taxon>
        <taxon>Cucujiformia</taxon>
        <taxon>Tenebrionidae</taxon>
        <taxon>Tenebrio</taxon>
    </lineage>
</organism>
<dbReference type="GO" id="GO:0016020">
    <property type="term" value="C:membrane"/>
    <property type="evidence" value="ECO:0007669"/>
    <property type="project" value="UniProtKB-SubCell"/>
</dbReference>
<reference evidence="8" key="2">
    <citation type="submission" date="2021-08" db="EMBL/GenBank/DDBJ databases">
        <authorList>
            <person name="Eriksson T."/>
        </authorList>
    </citation>
    <scope>NUCLEOTIDE SEQUENCE</scope>
    <source>
        <strain evidence="8">Stoneville</strain>
        <tissue evidence="8">Whole head</tissue>
    </source>
</reference>
<dbReference type="Pfam" id="PF00002">
    <property type="entry name" value="7tm_2"/>
    <property type="match status" value="1"/>
</dbReference>
<feature type="compositionally biased region" description="Polar residues" evidence="5">
    <location>
        <begin position="635"/>
        <end position="649"/>
    </location>
</feature>
<evidence type="ECO:0000256" key="6">
    <source>
        <dbReference type="SAM" id="Phobius"/>
    </source>
</evidence>
<dbReference type="PANTHER" id="PTHR46953">
    <property type="entry name" value="G-PROTEIN COUPLED RECEPTOR MTH-LIKE 1-RELATED"/>
    <property type="match status" value="1"/>
</dbReference>
<feature type="compositionally biased region" description="Low complexity" evidence="5">
    <location>
        <begin position="655"/>
        <end position="666"/>
    </location>
</feature>
<keyword evidence="3 6" id="KW-1133">Transmembrane helix</keyword>
<keyword evidence="7" id="KW-0732">Signal</keyword>
<feature type="transmembrane region" description="Helical" evidence="6">
    <location>
        <begin position="561"/>
        <end position="586"/>
    </location>
</feature>
<feature type="chain" id="PRO_5035177590" description="G-protein coupled receptor Mth-like 1" evidence="7">
    <location>
        <begin position="17"/>
        <end position="675"/>
    </location>
</feature>
<evidence type="ECO:0000256" key="4">
    <source>
        <dbReference type="ARBA" id="ARBA00023136"/>
    </source>
</evidence>
<feature type="compositionally biased region" description="Polar residues" evidence="5">
    <location>
        <begin position="251"/>
        <end position="260"/>
    </location>
</feature>
<evidence type="ECO:0000256" key="2">
    <source>
        <dbReference type="ARBA" id="ARBA00022692"/>
    </source>
</evidence>
<feature type="region of interest" description="Disordered" evidence="5">
    <location>
        <begin position="224"/>
        <end position="265"/>
    </location>
</feature>
<comment type="subcellular location">
    <subcellularLocation>
        <location evidence="1">Membrane</location>
        <topology evidence="1">Multi-pass membrane protein</topology>
    </subcellularLocation>
</comment>
<evidence type="ECO:0000256" key="5">
    <source>
        <dbReference type="SAM" id="MobiDB-lite"/>
    </source>
</evidence>
<evidence type="ECO:0008006" key="10">
    <source>
        <dbReference type="Google" id="ProtNLM"/>
    </source>
</evidence>
<keyword evidence="9" id="KW-1185">Reference proteome</keyword>
<dbReference type="PANTHER" id="PTHR46953:SF1">
    <property type="entry name" value="G-PROTEIN COUPLED RECEPTOR MTH-LIKE 1-RELATED"/>
    <property type="match status" value="1"/>
</dbReference>
<evidence type="ECO:0000256" key="1">
    <source>
        <dbReference type="ARBA" id="ARBA00004141"/>
    </source>
</evidence>
<reference evidence="8" key="1">
    <citation type="journal article" date="2020" name="J Insects Food Feed">
        <title>The yellow mealworm (Tenebrio molitor) genome: a resource for the emerging insects as food and feed industry.</title>
        <authorList>
            <person name="Eriksson T."/>
            <person name="Andere A."/>
            <person name="Kelstrup H."/>
            <person name="Emery V."/>
            <person name="Picard C."/>
        </authorList>
    </citation>
    <scope>NUCLEOTIDE SEQUENCE</scope>
    <source>
        <strain evidence="8">Stoneville</strain>
        <tissue evidence="8">Whole head</tissue>
    </source>
</reference>
<dbReference type="EMBL" id="JABDTM020018915">
    <property type="protein sequence ID" value="KAH0817736.1"/>
    <property type="molecule type" value="Genomic_DNA"/>
</dbReference>
<dbReference type="InterPro" id="IPR052808">
    <property type="entry name" value="GPCR_Mth-like"/>
</dbReference>
<feature type="transmembrane region" description="Helical" evidence="6">
    <location>
        <begin position="520"/>
        <end position="540"/>
    </location>
</feature>
<evidence type="ECO:0000256" key="3">
    <source>
        <dbReference type="ARBA" id="ARBA00022989"/>
    </source>
</evidence>
<comment type="caution">
    <text evidence="8">The sequence shown here is derived from an EMBL/GenBank/DDBJ whole genome shotgun (WGS) entry which is preliminary data.</text>
</comment>
<evidence type="ECO:0000313" key="8">
    <source>
        <dbReference type="EMBL" id="KAH0817736.1"/>
    </source>
</evidence>
<evidence type="ECO:0000313" key="9">
    <source>
        <dbReference type="Proteomes" id="UP000719412"/>
    </source>
</evidence>
<dbReference type="Proteomes" id="UP000719412">
    <property type="component" value="Unassembled WGS sequence"/>
</dbReference>
<proteinExistence type="predicted"/>
<gene>
    <name evidence="8" type="ORF">GEV33_005055</name>
</gene>
<feature type="transmembrane region" description="Helical" evidence="6">
    <location>
        <begin position="592"/>
        <end position="613"/>
    </location>
</feature>